<keyword evidence="1" id="KW-0808">Transferase</keyword>
<dbReference type="STRING" id="115433.SAMN05421835_111208"/>
<dbReference type="Pfam" id="PF04672">
    <property type="entry name" value="Methyltransf_19"/>
    <property type="match status" value="1"/>
</dbReference>
<dbReference type="Gene3D" id="3.40.50.150">
    <property type="entry name" value="Vaccinia Virus protein VP39"/>
    <property type="match status" value="1"/>
</dbReference>
<gene>
    <name evidence="1" type="ORF">SAMN05421835_111208</name>
</gene>
<proteinExistence type="predicted"/>
<reference evidence="1 2" key="1">
    <citation type="submission" date="2016-10" db="EMBL/GenBank/DDBJ databases">
        <authorList>
            <person name="de Groot N.N."/>
        </authorList>
    </citation>
    <scope>NUCLEOTIDE SEQUENCE [LARGE SCALE GENOMIC DNA]</scope>
    <source>
        <strain evidence="1 2">DSM 44468</strain>
    </source>
</reference>
<dbReference type="GO" id="GO:0008168">
    <property type="term" value="F:methyltransferase activity"/>
    <property type="evidence" value="ECO:0007669"/>
    <property type="project" value="UniProtKB-KW"/>
</dbReference>
<dbReference type="AlphaFoldDB" id="A0A1I3VSP0"/>
<keyword evidence="1" id="KW-0489">Methyltransferase</keyword>
<evidence type="ECO:0000313" key="2">
    <source>
        <dbReference type="Proteomes" id="UP000199025"/>
    </source>
</evidence>
<evidence type="ECO:0000313" key="1">
    <source>
        <dbReference type="EMBL" id="SFJ98424.1"/>
    </source>
</evidence>
<accession>A0A1I3VSP0</accession>
<dbReference type="Proteomes" id="UP000199025">
    <property type="component" value="Unassembled WGS sequence"/>
</dbReference>
<organism evidence="1 2">
    <name type="scientific">Amycolatopsis sacchari</name>
    <dbReference type="NCBI Taxonomy" id="115433"/>
    <lineage>
        <taxon>Bacteria</taxon>
        <taxon>Bacillati</taxon>
        <taxon>Actinomycetota</taxon>
        <taxon>Actinomycetes</taxon>
        <taxon>Pseudonocardiales</taxon>
        <taxon>Pseudonocardiaceae</taxon>
        <taxon>Amycolatopsis</taxon>
    </lineage>
</organism>
<keyword evidence="2" id="KW-1185">Reference proteome</keyword>
<sequence>MASPTEAPGFDGTYPSIARVNDFWLEGTDHSQDDQDYAERIELCAPHIPYLVRASRNLTGRMVRYLLGKGVRQFIDLGSGVPTQRHVHEVAQRADPECRVVYVDLDPGVVTDGRRILEGNDKVAYLQADIRDREAVLADPATRALIDFTEPVALMVIETLLYLPDSDDPAALVDSYVDALPAGSYVGMSHCAEDSQLRKGLDMFSRMFGQPPDVTLRERDELTAMFGGLELVEPGVVPVLLWNPDPDEDLGRNPELAHMYAGLGRKVWID</sequence>
<protein>
    <submittedName>
        <fullName evidence="1">S-adenosyl methyltransferase</fullName>
    </submittedName>
</protein>
<dbReference type="InterPro" id="IPR029063">
    <property type="entry name" value="SAM-dependent_MTases_sf"/>
</dbReference>
<dbReference type="OrthoDB" id="3607322at2"/>
<dbReference type="PIRSF" id="PIRSF017393">
    <property type="entry name" value="MTase_SAV2177"/>
    <property type="match status" value="1"/>
</dbReference>
<dbReference type="RefSeq" id="WP_091509839.1">
    <property type="nucleotide sequence ID" value="NZ_FORP01000011.1"/>
</dbReference>
<dbReference type="GO" id="GO:0032259">
    <property type="term" value="P:methylation"/>
    <property type="evidence" value="ECO:0007669"/>
    <property type="project" value="UniProtKB-KW"/>
</dbReference>
<dbReference type="EMBL" id="FORP01000011">
    <property type="protein sequence ID" value="SFJ98424.1"/>
    <property type="molecule type" value="Genomic_DNA"/>
</dbReference>
<dbReference type="SUPFAM" id="SSF53335">
    <property type="entry name" value="S-adenosyl-L-methionine-dependent methyltransferases"/>
    <property type="match status" value="1"/>
</dbReference>
<dbReference type="InterPro" id="IPR006764">
    <property type="entry name" value="SAM_dep_MeTrfase_SAV2177_type"/>
</dbReference>
<name>A0A1I3VSP0_9PSEU</name>